<evidence type="ECO:0000256" key="4">
    <source>
        <dbReference type="ARBA" id="ARBA00022982"/>
    </source>
</evidence>
<evidence type="ECO:0000256" key="2">
    <source>
        <dbReference type="ARBA" id="ARBA00022617"/>
    </source>
</evidence>
<dbReference type="PRINTS" id="PR00605">
    <property type="entry name" value="CYTCHROMECIC"/>
</dbReference>
<evidence type="ECO:0000256" key="3">
    <source>
        <dbReference type="ARBA" id="ARBA00022723"/>
    </source>
</evidence>
<dbReference type="PROSITE" id="PS51007">
    <property type="entry name" value="CYTC"/>
    <property type="match status" value="2"/>
</dbReference>
<dbReference type="PANTHER" id="PTHR33751:SF1">
    <property type="entry name" value="CBB3-TYPE CYTOCHROME C OXIDASE SUBUNIT FIXP"/>
    <property type="match status" value="1"/>
</dbReference>
<protein>
    <submittedName>
        <fullName evidence="8">C-type cytochrome</fullName>
    </submittedName>
</protein>
<keyword evidence="1" id="KW-0813">Transport</keyword>
<dbReference type="AlphaFoldDB" id="A0A538TA95"/>
<accession>A0A538TA95</accession>
<dbReference type="InterPro" id="IPR036909">
    <property type="entry name" value="Cyt_c-like_dom_sf"/>
</dbReference>
<feature type="domain" description="Cytochrome c" evidence="7">
    <location>
        <begin position="141"/>
        <end position="247"/>
    </location>
</feature>
<reference evidence="8 9" key="1">
    <citation type="journal article" date="2019" name="Nat. Microbiol.">
        <title>Mediterranean grassland soil C-N compound turnover is dependent on rainfall and depth, and is mediated by genomically divergent microorganisms.</title>
        <authorList>
            <person name="Diamond S."/>
            <person name="Andeer P.F."/>
            <person name="Li Z."/>
            <person name="Crits-Christoph A."/>
            <person name="Burstein D."/>
            <person name="Anantharaman K."/>
            <person name="Lane K.R."/>
            <person name="Thomas B.C."/>
            <person name="Pan C."/>
            <person name="Northen T.R."/>
            <person name="Banfield J.F."/>
        </authorList>
    </citation>
    <scope>NUCLEOTIDE SEQUENCE [LARGE SCALE GENOMIC DNA]</scope>
    <source>
        <strain evidence="8">WS_6</strain>
    </source>
</reference>
<dbReference type="GO" id="GO:0005506">
    <property type="term" value="F:iron ion binding"/>
    <property type="evidence" value="ECO:0007669"/>
    <property type="project" value="InterPro"/>
</dbReference>
<dbReference type="Pfam" id="PF00034">
    <property type="entry name" value="Cytochrom_C"/>
    <property type="match status" value="1"/>
</dbReference>
<keyword evidence="2 6" id="KW-0349">Heme</keyword>
<evidence type="ECO:0000256" key="6">
    <source>
        <dbReference type="PROSITE-ProRule" id="PRU00433"/>
    </source>
</evidence>
<keyword evidence="4" id="KW-0249">Electron transport</keyword>
<comment type="caution">
    <text evidence="8">The sequence shown here is derived from an EMBL/GenBank/DDBJ whole genome shotgun (WGS) entry which is preliminary data.</text>
</comment>
<dbReference type="GO" id="GO:0020037">
    <property type="term" value="F:heme binding"/>
    <property type="evidence" value="ECO:0007669"/>
    <property type="project" value="InterPro"/>
</dbReference>
<dbReference type="GO" id="GO:0009055">
    <property type="term" value="F:electron transfer activity"/>
    <property type="evidence" value="ECO:0007669"/>
    <property type="project" value="InterPro"/>
</dbReference>
<proteinExistence type="predicted"/>
<dbReference type="InterPro" id="IPR009056">
    <property type="entry name" value="Cyt_c-like_dom"/>
</dbReference>
<dbReference type="EMBL" id="VBOW01000013">
    <property type="protein sequence ID" value="TMQ60563.1"/>
    <property type="molecule type" value="Genomic_DNA"/>
</dbReference>
<gene>
    <name evidence="8" type="ORF">E6K76_00795</name>
</gene>
<dbReference type="InterPro" id="IPR050597">
    <property type="entry name" value="Cytochrome_c_Oxidase_Subunit"/>
</dbReference>
<sequence>MKWILAALVAAVVLGGAAYIFVFRPHLPPAERGRRLAESTGCFACHGPDGIRGVANPGRTERTVPSFEGDVMMYAHSPEEIHEWIHNGVNAKRAVSQTWRAERDSGTLKMPAFKGRMTEERMHDLVAYVMAMSGMPSPEDSLSARGLERAGALGCVGCHGAGGRLAKPNKGSLKGYVPSWDGQDFPDLVRDSTEFREWVERGVSRRFERDPLAQFFLRRAVLHMPAYARRLELGDVEALWTYVQWLRSQGSHEAHEHEAHHKGGTDD</sequence>
<dbReference type="SUPFAM" id="SSF46626">
    <property type="entry name" value="Cytochrome c"/>
    <property type="match status" value="2"/>
</dbReference>
<dbReference type="Gene3D" id="1.10.760.10">
    <property type="entry name" value="Cytochrome c-like domain"/>
    <property type="match status" value="2"/>
</dbReference>
<organism evidence="8 9">
    <name type="scientific">Eiseniibacteriota bacterium</name>
    <dbReference type="NCBI Taxonomy" id="2212470"/>
    <lineage>
        <taxon>Bacteria</taxon>
        <taxon>Candidatus Eiseniibacteriota</taxon>
    </lineage>
</organism>
<evidence type="ECO:0000259" key="7">
    <source>
        <dbReference type="PROSITE" id="PS51007"/>
    </source>
</evidence>
<dbReference type="PANTHER" id="PTHR33751">
    <property type="entry name" value="CBB3-TYPE CYTOCHROME C OXIDASE SUBUNIT FIXP"/>
    <property type="match status" value="1"/>
</dbReference>
<evidence type="ECO:0000313" key="9">
    <source>
        <dbReference type="Proteomes" id="UP000316852"/>
    </source>
</evidence>
<dbReference type="InterPro" id="IPR008168">
    <property type="entry name" value="Cyt_C_IC"/>
</dbReference>
<evidence type="ECO:0000256" key="1">
    <source>
        <dbReference type="ARBA" id="ARBA00022448"/>
    </source>
</evidence>
<evidence type="ECO:0000313" key="8">
    <source>
        <dbReference type="EMBL" id="TMQ60563.1"/>
    </source>
</evidence>
<name>A0A538TA95_UNCEI</name>
<keyword evidence="3 6" id="KW-0479">Metal-binding</keyword>
<keyword evidence="5 6" id="KW-0408">Iron</keyword>
<evidence type="ECO:0000256" key="5">
    <source>
        <dbReference type="ARBA" id="ARBA00023004"/>
    </source>
</evidence>
<dbReference type="Proteomes" id="UP000316852">
    <property type="component" value="Unassembled WGS sequence"/>
</dbReference>
<feature type="domain" description="Cytochrome c" evidence="7">
    <location>
        <begin position="28"/>
        <end position="133"/>
    </location>
</feature>